<proteinExistence type="predicted"/>
<protein>
    <submittedName>
        <fullName evidence="2">Uncharacterized protein</fullName>
    </submittedName>
</protein>
<comment type="caution">
    <text evidence="2">The sequence shown here is derived from an EMBL/GenBank/DDBJ whole genome shotgun (WGS) entry which is preliminary data.</text>
</comment>
<keyword evidence="1" id="KW-0812">Transmembrane</keyword>
<evidence type="ECO:0000313" key="3">
    <source>
        <dbReference type="Proteomes" id="UP000298324"/>
    </source>
</evidence>
<feature type="transmembrane region" description="Helical" evidence="1">
    <location>
        <begin position="7"/>
        <end position="29"/>
    </location>
</feature>
<keyword evidence="1" id="KW-0472">Membrane</keyword>
<organism evidence="2 3">
    <name type="scientific">Pelotomaculum schinkii</name>
    <dbReference type="NCBI Taxonomy" id="78350"/>
    <lineage>
        <taxon>Bacteria</taxon>
        <taxon>Bacillati</taxon>
        <taxon>Bacillota</taxon>
        <taxon>Clostridia</taxon>
        <taxon>Eubacteriales</taxon>
        <taxon>Desulfotomaculaceae</taxon>
        <taxon>Pelotomaculum</taxon>
    </lineage>
</organism>
<accession>A0A4Y7RF47</accession>
<feature type="transmembrane region" description="Helical" evidence="1">
    <location>
        <begin position="41"/>
        <end position="62"/>
    </location>
</feature>
<keyword evidence="1" id="KW-1133">Transmembrane helix</keyword>
<dbReference type="AlphaFoldDB" id="A0A4Y7RF47"/>
<gene>
    <name evidence="2" type="ORF">Psch_00482</name>
</gene>
<evidence type="ECO:0000313" key="2">
    <source>
        <dbReference type="EMBL" id="TEB06947.1"/>
    </source>
</evidence>
<keyword evidence="3" id="KW-1185">Reference proteome</keyword>
<dbReference type="Proteomes" id="UP000298324">
    <property type="component" value="Unassembled WGS sequence"/>
</dbReference>
<sequence length="68" mass="7842">MTGEPSTFSLIANYFLLALFGGSAVLVFWDTRRRGRVLSESIAWALFMAFMFPLAIVVYIYFRKKKLL</sequence>
<dbReference type="EMBL" id="QFGA01000001">
    <property type="protein sequence ID" value="TEB06947.1"/>
    <property type="molecule type" value="Genomic_DNA"/>
</dbReference>
<name>A0A4Y7RF47_9FIRM</name>
<evidence type="ECO:0000256" key="1">
    <source>
        <dbReference type="SAM" id="Phobius"/>
    </source>
</evidence>
<reference evidence="2 3" key="1">
    <citation type="journal article" date="2018" name="Environ. Microbiol.">
        <title>Novel energy conservation strategies and behaviour of Pelotomaculum schinkii driving syntrophic propionate catabolism.</title>
        <authorList>
            <person name="Hidalgo-Ahumada C.A.P."/>
            <person name="Nobu M.K."/>
            <person name="Narihiro T."/>
            <person name="Tamaki H."/>
            <person name="Liu W.T."/>
            <person name="Kamagata Y."/>
            <person name="Stams A.J.M."/>
            <person name="Imachi H."/>
            <person name="Sousa D.Z."/>
        </authorList>
    </citation>
    <scope>NUCLEOTIDE SEQUENCE [LARGE SCALE GENOMIC DNA]</scope>
    <source>
        <strain evidence="2 3">HH</strain>
    </source>
</reference>